<dbReference type="SUPFAM" id="SSF48484">
    <property type="entry name" value="Lipoxigenase"/>
    <property type="match status" value="1"/>
</dbReference>
<dbReference type="PROSITE" id="PS51393">
    <property type="entry name" value="LIPOXYGENASE_3"/>
    <property type="match status" value="1"/>
</dbReference>
<evidence type="ECO:0000256" key="4">
    <source>
        <dbReference type="ARBA" id="ARBA00023002"/>
    </source>
</evidence>
<proteinExistence type="predicted"/>
<evidence type="ECO:0000256" key="2">
    <source>
        <dbReference type="ARBA" id="ARBA00022723"/>
    </source>
</evidence>
<reference evidence="7" key="1">
    <citation type="submission" date="2021-03" db="EMBL/GenBank/DDBJ databases">
        <authorList>
            <person name="Tagirdzhanova G."/>
        </authorList>
    </citation>
    <scope>NUCLEOTIDE SEQUENCE</scope>
</reference>
<evidence type="ECO:0000256" key="1">
    <source>
        <dbReference type="ARBA" id="ARBA00021175"/>
    </source>
</evidence>
<dbReference type="Gene3D" id="3.10.450.60">
    <property type="match status" value="1"/>
</dbReference>
<organism evidence="7 8">
    <name type="scientific">Heterodermia speciosa</name>
    <dbReference type="NCBI Taxonomy" id="116794"/>
    <lineage>
        <taxon>Eukaryota</taxon>
        <taxon>Fungi</taxon>
        <taxon>Dikarya</taxon>
        <taxon>Ascomycota</taxon>
        <taxon>Pezizomycotina</taxon>
        <taxon>Lecanoromycetes</taxon>
        <taxon>OSLEUM clade</taxon>
        <taxon>Lecanoromycetidae</taxon>
        <taxon>Caliciales</taxon>
        <taxon>Physciaceae</taxon>
        <taxon>Heterodermia</taxon>
    </lineage>
</organism>
<evidence type="ECO:0000313" key="7">
    <source>
        <dbReference type="EMBL" id="CAF9910689.1"/>
    </source>
</evidence>
<dbReference type="Proteomes" id="UP000664521">
    <property type="component" value="Unassembled WGS sequence"/>
</dbReference>
<dbReference type="InterPro" id="IPR036226">
    <property type="entry name" value="LipOase_C_sf"/>
</dbReference>
<accession>A0A8H3IEH8</accession>
<dbReference type="InterPro" id="IPR000907">
    <property type="entry name" value="LipOase"/>
</dbReference>
<keyword evidence="2" id="KW-0479">Metal-binding</keyword>
<sequence length="596" mass="66346">MLSFLLLGLSTLIGIVLGLGPGSSSSILSKSGYVLPQFDPNPSERLQEVAVNHAGFLYGPSLIGNSSYFPGGALGRQRVGSDIVAFQENAAFINQSIHDESGAVRERILKAGGFSNLSSYELLYKDVWERSNPIGIAPGYFTNYTQDLHFSMERLSVNPFSTHRLRPGDALPFVPDDATVSKISGASLDSLHRSGRLFLASHSYQARYKLQTGRFAAACDAYFYIHPKTNDFLPLAIKTNVGSNLTYTPLDSDTDWLFAKMMFNSNDFLHSQIFHLANSHAVAEIVYLAALRTLSARHPVRAFLDRIMYQSYAIRPVGNQTLFNPGGFFDQTAAVDQTAVLNFVDQFYPTVAGQFRGNYFVESLESRGLLNCRYGPKLKNFPFAEDASLIINSLRRFVATFVTTYYSSPSFLKDDTEIQNWVVEANTEAKVIDFPPAPLSNTRTLIDILTQMAYLTGVNHHLLNSNAPSYITGLLPFHPSAFFKPLPTSKGVEDITPWLADLEHAMSQVTLQLRFQRPQLPAEHGELVDMFSEGAFNNGTYLPSSVKTAARRFRDDMTRIGTRMDTKGFDDDGLSQGMPYVWKVLDPRKIPYFLSV</sequence>
<dbReference type="Pfam" id="PF00305">
    <property type="entry name" value="Lipoxygenase"/>
    <property type="match status" value="1"/>
</dbReference>
<protein>
    <recommendedName>
        <fullName evidence="1">Manganese lipoxygenase</fullName>
    </recommendedName>
</protein>
<name>A0A8H3IEH8_9LECA</name>
<evidence type="ECO:0000256" key="3">
    <source>
        <dbReference type="ARBA" id="ARBA00022964"/>
    </source>
</evidence>
<dbReference type="Gene3D" id="1.20.245.10">
    <property type="entry name" value="Lipoxygenase-1, Domain 5"/>
    <property type="match status" value="1"/>
</dbReference>
<dbReference type="GO" id="GO:0034440">
    <property type="term" value="P:lipid oxidation"/>
    <property type="evidence" value="ECO:0007669"/>
    <property type="project" value="InterPro"/>
</dbReference>
<dbReference type="GO" id="GO:0043651">
    <property type="term" value="P:linoleic acid metabolic process"/>
    <property type="evidence" value="ECO:0007669"/>
    <property type="project" value="UniProtKB-ARBA"/>
</dbReference>
<dbReference type="PANTHER" id="PTHR11771">
    <property type="entry name" value="LIPOXYGENASE"/>
    <property type="match status" value="1"/>
</dbReference>
<keyword evidence="3" id="KW-0223">Dioxygenase</keyword>
<feature type="domain" description="Lipoxygenase" evidence="6">
    <location>
        <begin position="209"/>
        <end position="596"/>
    </location>
</feature>
<evidence type="ECO:0000256" key="5">
    <source>
        <dbReference type="SAM" id="SignalP"/>
    </source>
</evidence>
<feature type="signal peptide" evidence="5">
    <location>
        <begin position="1"/>
        <end position="18"/>
    </location>
</feature>
<dbReference type="OrthoDB" id="407298at2759"/>
<dbReference type="GO" id="GO:0046872">
    <property type="term" value="F:metal ion binding"/>
    <property type="evidence" value="ECO:0007669"/>
    <property type="project" value="UniProtKB-KW"/>
</dbReference>
<dbReference type="InterPro" id="IPR013819">
    <property type="entry name" value="LipOase_C"/>
</dbReference>
<keyword evidence="5" id="KW-0732">Signal</keyword>
<keyword evidence="8" id="KW-1185">Reference proteome</keyword>
<keyword evidence="4" id="KW-0560">Oxidoreductase</keyword>
<dbReference type="EMBL" id="CAJPDS010000009">
    <property type="protein sequence ID" value="CAF9910689.1"/>
    <property type="molecule type" value="Genomic_DNA"/>
</dbReference>
<comment type="caution">
    <text evidence="7">The sequence shown here is derived from an EMBL/GenBank/DDBJ whole genome shotgun (WGS) entry which is preliminary data.</text>
</comment>
<feature type="chain" id="PRO_5034809179" description="Manganese lipoxygenase" evidence="5">
    <location>
        <begin position="19"/>
        <end position="596"/>
    </location>
</feature>
<dbReference type="GO" id="GO:0050584">
    <property type="term" value="F:linoleate 11-lipoxygenase activity"/>
    <property type="evidence" value="ECO:0007669"/>
    <property type="project" value="UniProtKB-ARBA"/>
</dbReference>
<evidence type="ECO:0000259" key="6">
    <source>
        <dbReference type="PROSITE" id="PS51393"/>
    </source>
</evidence>
<dbReference type="AlphaFoldDB" id="A0A8H3IEH8"/>
<gene>
    <name evidence="7" type="ORF">HETSPECPRED_010148</name>
</gene>
<evidence type="ECO:0000313" key="8">
    <source>
        <dbReference type="Proteomes" id="UP000664521"/>
    </source>
</evidence>